<gene>
    <name evidence="1" type="ORF">GCM10011610_55690</name>
</gene>
<keyword evidence="2" id="KW-1185">Reference proteome</keyword>
<dbReference type="Proteomes" id="UP000658127">
    <property type="component" value="Unassembled WGS sequence"/>
</dbReference>
<proteinExistence type="predicted"/>
<evidence type="ECO:0000313" key="2">
    <source>
        <dbReference type="Proteomes" id="UP000658127"/>
    </source>
</evidence>
<name>A0ABQ2KUJ2_9NOCA</name>
<sequence length="75" mass="7782">MKTVLILGYPGLQALDLVGPFEVFTSATLYLTGQGRADDGYSVGVVTRTGEPATTQTGLALLAGPCPILAIRSTR</sequence>
<dbReference type="Gene3D" id="3.40.50.880">
    <property type="match status" value="1"/>
</dbReference>
<comment type="caution">
    <text evidence="1">The sequence shown here is derived from an EMBL/GenBank/DDBJ whole genome shotgun (WGS) entry which is preliminary data.</text>
</comment>
<evidence type="ECO:0008006" key="3">
    <source>
        <dbReference type="Google" id="ProtNLM"/>
    </source>
</evidence>
<dbReference type="InterPro" id="IPR029062">
    <property type="entry name" value="Class_I_gatase-like"/>
</dbReference>
<evidence type="ECO:0000313" key="1">
    <source>
        <dbReference type="EMBL" id="GGN93600.1"/>
    </source>
</evidence>
<reference evidence="2" key="1">
    <citation type="journal article" date="2019" name="Int. J. Syst. Evol. Microbiol.">
        <title>The Global Catalogue of Microorganisms (GCM) 10K type strain sequencing project: providing services to taxonomists for standard genome sequencing and annotation.</title>
        <authorList>
            <consortium name="The Broad Institute Genomics Platform"/>
            <consortium name="The Broad Institute Genome Sequencing Center for Infectious Disease"/>
            <person name="Wu L."/>
            <person name="Ma J."/>
        </authorList>
    </citation>
    <scope>NUCLEOTIDE SEQUENCE [LARGE SCALE GENOMIC DNA]</scope>
    <source>
        <strain evidence="2">CGMCC 4.7329</strain>
    </source>
</reference>
<protein>
    <recommendedName>
        <fullName evidence="3">DJ-1/PfpI domain-containing protein</fullName>
    </recommendedName>
</protein>
<dbReference type="SUPFAM" id="SSF52317">
    <property type="entry name" value="Class I glutamine amidotransferase-like"/>
    <property type="match status" value="1"/>
</dbReference>
<organism evidence="1 2">
    <name type="scientific">Nocardia rhizosphaerihabitans</name>
    <dbReference type="NCBI Taxonomy" id="1691570"/>
    <lineage>
        <taxon>Bacteria</taxon>
        <taxon>Bacillati</taxon>
        <taxon>Actinomycetota</taxon>
        <taxon>Actinomycetes</taxon>
        <taxon>Mycobacteriales</taxon>
        <taxon>Nocardiaceae</taxon>
        <taxon>Nocardia</taxon>
    </lineage>
</organism>
<accession>A0ABQ2KUJ2</accession>
<dbReference type="EMBL" id="BMNE01000007">
    <property type="protein sequence ID" value="GGN93600.1"/>
    <property type="molecule type" value="Genomic_DNA"/>
</dbReference>